<evidence type="ECO:0000313" key="2">
    <source>
        <dbReference type="Proteomes" id="UP000183085"/>
    </source>
</evidence>
<name>A0A1J5DVQ2_9BACT</name>
<sequence length="66" mass="6805">MTIPLTTHESTKAVIPALVSTRVNSSGNPCDATRGCSGGLSVIPVKAGIQSYAAILIMAKLMFKGE</sequence>
<dbReference type="EMBL" id="MNYI01000240">
    <property type="protein sequence ID" value="OIP36442.1"/>
    <property type="molecule type" value="Genomic_DNA"/>
</dbReference>
<organism evidence="1 2">
    <name type="scientific">Candidatus Desantisbacteria bacterium CG2_30_40_21</name>
    <dbReference type="NCBI Taxonomy" id="1817895"/>
    <lineage>
        <taxon>Bacteria</taxon>
        <taxon>Candidatus Desantisiibacteriota</taxon>
    </lineage>
</organism>
<evidence type="ECO:0000313" key="1">
    <source>
        <dbReference type="EMBL" id="OIP36442.1"/>
    </source>
</evidence>
<dbReference type="AlphaFoldDB" id="A0A1J5DVQ2"/>
<protein>
    <submittedName>
        <fullName evidence="1">Uncharacterized protein</fullName>
    </submittedName>
</protein>
<gene>
    <name evidence="1" type="ORF">AUJ95_09360</name>
</gene>
<reference evidence="1 2" key="1">
    <citation type="journal article" date="2016" name="Environ. Microbiol.">
        <title>Genomic resolution of a cold subsurface aquifer community provides metabolic insights for novel microbes adapted to high CO concentrations.</title>
        <authorList>
            <person name="Probst A.J."/>
            <person name="Castelle C.J."/>
            <person name="Singh A."/>
            <person name="Brown C.T."/>
            <person name="Anantharaman K."/>
            <person name="Sharon I."/>
            <person name="Hug L.A."/>
            <person name="Burstein D."/>
            <person name="Emerson J.B."/>
            <person name="Thomas B.C."/>
            <person name="Banfield J.F."/>
        </authorList>
    </citation>
    <scope>NUCLEOTIDE SEQUENCE [LARGE SCALE GENOMIC DNA]</scope>
    <source>
        <strain evidence="1">CG2_30_40_21</strain>
    </source>
</reference>
<accession>A0A1J5DVQ2</accession>
<proteinExistence type="predicted"/>
<comment type="caution">
    <text evidence="1">The sequence shown here is derived from an EMBL/GenBank/DDBJ whole genome shotgun (WGS) entry which is preliminary data.</text>
</comment>
<dbReference type="Proteomes" id="UP000183085">
    <property type="component" value="Unassembled WGS sequence"/>
</dbReference>